<dbReference type="OrthoDB" id="9805770at2"/>
<keyword evidence="4 10" id="KW-0808">Transferase</keyword>
<comment type="function">
    <text evidence="8">The pyruvate dehydrogenase complex catalyzes the overall conversion of pyruvate to acetyl-CoA and CO(2). It contains multiple copies of three enzymatic components: pyruvate dehydrogenase (E1), dihydrolipoamide acetyltransferase (E2) and lipoamide dehydrogenase (E3).</text>
</comment>
<dbReference type="PROSITE" id="PS50968">
    <property type="entry name" value="BIOTINYL_LIPOYL"/>
    <property type="match status" value="1"/>
</dbReference>
<evidence type="ECO:0000259" key="11">
    <source>
        <dbReference type="PROSITE" id="PS50968"/>
    </source>
</evidence>
<dbReference type="SUPFAM" id="SSF51230">
    <property type="entry name" value="Single hybrid motif"/>
    <property type="match status" value="1"/>
</dbReference>
<dbReference type="Pfam" id="PF00364">
    <property type="entry name" value="Biotin_lipoyl"/>
    <property type="match status" value="1"/>
</dbReference>
<dbReference type="AlphaFoldDB" id="A0A381IL06"/>
<reference evidence="13 14" key="1">
    <citation type="submission" date="2018-06" db="EMBL/GenBank/DDBJ databases">
        <authorList>
            <consortium name="Pathogen Informatics"/>
            <person name="Doyle S."/>
        </authorList>
    </citation>
    <scope>NUCLEOTIDE SEQUENCE [LARGE SCALE GENOMIC DNA]</scope>
    <source>
        <strain evidence="13 14">NCTC10684</strain>
    </source>
</reference>
<feature type="domain" description="Lipoyl-binding" evidence="11">
    <location>
        <begin position="4"/>
        <end position="78"/>
    </location>
</feature>
<proteinExistence type="inferred from homology"/>
<keyword evidence="13" id="KW-0670">Pyruvate</keyword>
<dbReference type="InterPro" id="IPR036625">
    <property type="entry name" value="E3-bd_dom_sf"/>
</dbReference>
<evidence type="ECO:0000256" key="8">
    <source>
        <dbReference type="ARBA" id="ARBA00025211"/>
    </source>
</evidence>
<dbReference type="InterPro" id="IPR003016">
    <property type="entry name" value="2-oxoA_DH_lipoyl-BS"/>
</dbReference>
<evidence type="ECO:0000256" key="1">
    <source>
        <dbReference type="ARBA" id="ARBA00001938"/>
    </source>
</evidence>
<dbReference type="PANTHER" id="PTHR43178:SF2">
    <property type="entry name" value="DIHYDROLIPOYLLYSINE-RESIDUE ACETYLTRANSFERASE COMPONENT OF PYRUVATE DEHYDROGENASE COMPLEX"/>
    <property type="match status" value="1"/>
</dbReference>
<evidence type="ECO:0000256" key="9">
    <source>
        <dbReference type="ARBA" id="ARBA00048370"/>
    </source>
</evidence>
<dbReference type="CDD" id="cd06849">
    <property type="entry name" value="lipoyl_domain"/>
    <property type="match status" value="1"/>
</dbReference>
<feature type="domain" description="Peripheral subunit-binding (PSBD)" evidence="12">
    <location>
        <begin position="137"/>
        <end position="174"/>
    </location>
</feature>
<comment type="cofactor">
    <cofactor evidence="1 10">
        <name>(R)-lipoate</name>
        <dbReference type="ChEBI" id="CHEBI:83088"/>
    </cofactor>
</comment>
<name>A0A381IL06_AMIAI</name>
<dbReference type="EMBL" id="UFSM01000002">
    <property type="protein sequence ID" value="SUY28159.1"/>
    <property type="molecule type" value="Genomic_DNA"/>
</dbReference>
<gene>
    <name evidence="13" type="primary">aceF</name>
    <name evidence="13" type="ORF">NCTC10684_05006</name>
</gene>
<dbReference type="RefSeq" id="WP_115734042.1">
    <property type="nucleotide sequence ID" value="NZ_BAAAVY010000001.1"/>
</dbReference>
<dbReference type="InterPro" id="IPR050743">
    <property type="entry name" value="2-oxoacid_DH_E2_comp"/>
</dbReference>
<dbReference type="GO" id="GO:0004742">
    <property type="term" value="F:dihydrolipoyllysine-residue acetyltransferase activity"/>
    <property type="evidence" value="ECO:0007669"/>
    <property type="project" value="UniProtKB-EC"/>
</dbReference>
<accession>A0A381IL06</accession>
<evidence type="ECO:0000256" key="3">
    <source>
        <dbReference type="ARBA" id="ARBA00011484"/>
    </source>
</evidence>
<comment type="similarity">
    <text evidence="2 10">Belongs to the 2-oxoacid dehydrogenase family.</text>
</comment>
<dbReference type="EC" id="2.3.1.-" evidence="10"/>
<evidence type="ECO:0000259" key="12">
    <source>
        <dbReference type="PROSITE" id="PS51826"/>
    </source>
</evidence>
<dbReference type="Pfam" id="PF02817">
    <property type="entry name" value="E3_binding"/>
    <property type="match status" value="1"/>
</dbReference>
<dbReference type="InterPro" id="IPR011053">
    <property type="entry name" value="Single_hybrid_motif"/>
</dbReference>
<dbReference type="PANTHER" id="PTHR43178">
    <property type="entry name" value="DIHYDROLIPOAMIDE ACETYLTRANSFERASE COMPONENT OF PYRUVATE DEHYDROGENASE COMPLEX"/>
    <property type="match status" value="1"/>
</dbReference>
<evidence type="ECO:0000313" key="13">
    <source>
        <dbReference type="EMBL" id="SUY28159.1"/>
    </source>
</evidence>
<evidence type="ECO:0000256" key="2">
    <source>
        <dbReference type="ARBA" id="ARBA00007317"/>
    </source>
</evidence>
<comment type="subunit">
    <text evidence="3">Forms a 24-polypeptide structural core with octahedral symmetry.</text>
</comment>
<keyword evidence="6 10" id="KW-0450">Lipoyl</keyword>
<evidence type="ECO:0000313" key="14">
    <source>
        <dbReference type="Proteomes" id="UP000254701"/>
    </source>
</evidence>
<dbReference type="InterPro" id="IPR000089">
    <property type="entry name" value="Biotin_lipoyl"/>
</dbReference>
<dbReference type="FunFam" id="2.40.50.100:FF:000009">
    <property type="entry name" value="Acetyltransferase component of pyruvate dehydrogenase complex"/>
    <property type="match status" value="1"/>
</dbReference>
<dbReference type="PROSITE" id="PS51826">
    <property type="entry name" value="PSBD"/>
    <property type="match status" value="1"/>
</dbReference>
<sequence>MSQQMEVRLPDIGDYKNVPVVEFLVKPGDVVAVEDPLMTVESDKATMEIPAPFAGTVREFAVALGSRVSQGALLLTIDATAPATVPSAATPETKKTEAAAAVPPVRAGPPATAKVAPAAPMASTLPAVTTQTAFGAHATPSVRAFARELGVELGMVKPSGAKGRILRNDITAHIKERLAGGSPVQVPGSAIGAGLPAWPAVDFEKFGPVERQPLSRIQKISGGNLTRNWLTIPHVTNFDKADVTGLEEFRKELNAANKDAKVTMVAFLIKASALALKAYPRFNASLDGEELVLKNYVHIGFAADTPKGLMVPVIRDCDRKGVLEIATEMRALADKARGTGLSAVDMQGGCFSVSSLGGIGGTGFTPIINAPEAAILGAGRSAIEAIWDGKAFQPKLIMPVSLSWDHRVVDGVAAARFLGHIAALLGDFRRAIV</sequence>
<dbReference type="SUPFAM" id="SSF47005">
    <property type="entry name" value="Peripheral subunit-binding domain of 2-oxo acid dehydrogenase complex"/>
    <property type="match status" value="1"/>
</dbReference>
<dbReference type="GO" id="GO:0005737">
    <property type="term" value="C:cytoplasm"/>
    <property type="evidence" value="ECO:0007669"/>
    <property type="project" value="TreeGrafter"/>
</dbReference>
<dbReference type="Proteomes" id="UP000254701">
    <property type="component" value="Unassembled WGS sequence"/>
</dbReference>
<dbReference type="PROSITE" id="PS00189">
    <property type="entry name" value="LIPOYL"/>
    <property type="match status" value="1"/>
</dbReference>
<evidence type="ECO:0000256" key="5">
    <source>
        <dbReference type="ARBA" id="ARBA00022737"/>
    </source>
</evidence>
<dbReference type="InterPro" id="IPR004167">
    <property type="entry name" value="PSBD"/>
</dbReference>
<dbReference type="Pfam" id="PF00198">
    <property type="entry name" value="2-oxoacid_dh"/>
    <property type="match status" value="1"/>
</dbReference>
<dbReference type="Gene3D" id="3.30.559.10">
    <property type="entry name" value="Chloramphenicol acetyltransferase-like domain"/>
    <property type="match status" value="1"/>
</dbReference>
<comment type="catalytic activity">
    <reaction evidence="9">
        <text>N(6)-[(R)-dihydrolipoyl]-L-lysyl-[protein] + acetyl-CoA = N(6)-[(R)-S(8)-acetyldihydrolipoyl]-L-lysyl-[protein] + CoA</text>
        <dbReference type="Rhea" id="RHEA:17017"/>
        <dbReference type="Rhea" id="RHEA-COMP:10475"/>
        <dbReference type="Rhea" id="RHEA-COMP:10478"/>
        <dbReference type="ChEBI" id="CHEBI:57287"/>
        <dbReference type="ChEBI" id="CHEBI:57288"/>
        <dbReference type="ChEBI" id="CHEBI:83100"/>
        <dbReference type="ChEBI" id="CHEBI:83111"/>
        <dbReference type="EC" id="2.3.1.12"/>
    </reaction>
</comment>
<dbReference type="InterPro" id="IPR001078">
    <property type="entry name" value="2-oxoacid_DH_actylTfrase"/>
</dbReference>
<dbReference type="SUPFAM" id="SSF52777">
    <property type="entry name" value="CoA-dependent acyltransferases"/>
    <property type="match status" value="1"/>
</dbReference>
<evidence type="ECO:0000256" key="6">
    <source>
        <dbReference type="ARBA" id="ARBA00022823"/>
    </source>
</evidence>
<dbReference type="FunFam" id="3.30.559.10:FF:000004">
    <property type="entry name" value="Acetyltransferase component of pyruvate dehydrogenase complex"/>
    <property type="match status" value="1"/>
</dbReference>
<keyword evidence="5" id="KW-0677">Repeat</keyword>
<dbReference type="Gene3D" id="4.10.320.10">
    <property type="entry name" value="E3-binding domain"/>
    <property type="match status" value="1"/>
</dbReference>
<dbReference type="Gene3D" id="2.40.50.100">
    <property type="match status" value="1"/>
</dbReference>
<protein>
    <recommendedName>
        <fullName evidence="10">Dihydrolipoamide acetyltransferase component of pyruvate dehydrogenase complex</fullName>
        <ecNumber evidence="10">2.3.1.-</ecNumber>
    </recommendedName>
</protein>
<dbReference type="GO" id="GO:0006086">
    <property type="term" value="P:pyruvate decarboxylation to acetyl-CoA"/>
    <property type="evidence" value="ECO:0007669"/>
    <property type="project" value="TreeGrafter"/>
</dbReference>
<evidence type="ECO:0000256" key="7">
    <source>
        <dbReference type="ARBA" id="ARBA00023315"/>
    </source>
</evidence>
<evidence type="ECO:0000256" key="4">
    <source>
        <dbReference type="ARBA" id="ARBA00022679"/>
    </source>
</evidence>
<dbReference type="GO" id="GO:0031405">
    <property type="term" value="F:lipoic acid binding"/>
    <property type="evidence" value="ECO:0007669"/>
    <property type="project" value="TreeGrafter"/>
</dbReference>
<keyword evidence="7 10" id="KW-0012">Acyltransferase</keyword>
<dbReference type="InterPro" id="IPR023213">
    <property type="entry name" value="CAT-like_dom_sf"/>
</dbReference>
<evidence type="ECO:0000256" key="10">
    <source>
        <dbReference type="RuleBase" id="RU003423"/>
    </source>
</evidence>
<organism evidence="13 14">
    <name type="scientific">Aminobacter aminovorans</name>
    <name type="common">Chelatobacter heintzii</name>
    <dbReference type="NCBI Taxonomy" id="83263"/>
    <lineage>
        <taxon>Bacteria</taxon>
        <taxon>Pseudomonadati</taxon>
        <taxon>Pseudomonadota</taxon>
        <taxon>Alphaproteobacteria</taxon>
        <taxon>Hyphomicrobiales</taxon>
        <taxon>Phyllobacteriaceae</taxon>
        <taxon>Aminobacter</taxon>
    </lineage>
</organism>